<evidence type="ECO:0000259" key="1">
    <source>
        <dbReference type="Pfam" id="PF13173"/>
    </source>
</evidence>
<dbReference type="Pfam" id="PF13173">
    <property type="entry name" value="AAA_14"/>
    <property type="match status" value="1"/>
</dbReference>
<dbReference type="PANTHER" id="PTHR43566:SF2">
    <property type="entry name" value="DUF4143 DOMAIN-CONTAINING PROTEIN"/>
    <property type="match status" value="1"/>
</dbReference>
<dbReference type="HOGENOM" id="CLU_1871623_0_0_7"/>
<dbReference type="Gene3D" id="3.40.50.300">
    <property type="entry name" value="P-loop containing nucleotide triphosphate hydrolases"/>
    <property type="match status" value="1"/>
</dbReference>
<dbReference type="InterPro" id="IPR041682">
    <property type="entry name" value="AAA_14"/>
</dbReference>
<keyword evidence="3" id="KW-1185">Reference proteome</keyword>
<protein>
    <recommendedName>
        <fullName evidence="1">AAA domain-containing protein</fullName>
    </recommendedName>
</protein>
<organism evidence="2 3">
    <name type="scientific">Candidatus Entotheonella gemina</name>
    <dbReference type="NCBI Taxonomy" id="1429439"/>
    <lineage>
        <taxon>Bacteria</taxon>
        <taxon>Pseudomonadati</taxon>
        <taxon>Nitrospinota/Tectimicrobiota group</taxon>
        <taxon>Candidatus Tectimicrobiota</taxon>
        <taxon>Candidatus Entotheonellia</taxon>
        <taxon>Candidatus Entotheonellales</taxon>
        <taxon>Candidatus Entotheonellaceae</taxon>
        <taxon>Candidatus Entotheonella</taxon>
    </lineage>
</organism>
<sequence length="136" mass="15369">MLIERHHQITQLLDLLQDYPVAAILGVRQVGKTTLSRQLVPHLPGPVTAFDLEDPRHLERLSDPMLELEPLEGLVILDEIQLRPELFPVLRVLVERRPLPARFLVLGSACPSLTGSMSSIRVRRPLRWGNTFGLSD</sequence>
<reference evidence="2 3" key="1">
    <citation type="journal article" date="2014" name="Nature">
        <title>An environmental bacterial taxon with a large and distinct metabolic repertoire.</title>
        <authorList>
            <person name="Wilson M.C."/>
            <person name="Mori T."/>
            <person name="Ruckert C."/>
            <person name="Uria A.R."/>
            <person name="Helf M.J."/>
            <person name="Takada K."/>
            <person name="Gernert C."/>
            <person name="Steffens U.A."/>
            <person name="Heycke N."/>
            <person name="Schmitt S."/>
            <person name="Rinke C."/>
            <person name="Helfrich E.J."/>
            <person name="Brachmann A.O."/>
            <person name="Gurgui C."/>
            <person name="Wakimoto T."/>
            <person name="Kracht M."/>
            <person name="Crusemann M."/>
            <person name="Hentschel U."/>
            <person name="Abe I."/>
            <person name="Matsunaga S."/>
            <person name="Kalinowski J."/>
            <person name="Takeyama H."/>
            <person name="Piel J."/>
        </authorList>
    </citation>
    <scope>NUCLEOTIDE SEQUENCE [LARGE SCALE GENOMIC DNA]</scope>
    <source>
        <strain evidence="3">TSY2</strain>
    </source>
</reference>
<feature type="domain" description="AAA" evidence="1">
    <location>
        <begin position="20"/>
        <end position="119"/>
    </location>
</feature>
<accession>W4M6U4</accession>
<dbReference type="SUPFAM" id="SSF52540">
    <property type="entry name" value="P-loop containing nucleoside triphosphate hydrolases"/>
    <property type="match status" value="1"/>
</dbReference>
<proteinExistence type="predicted"/>
<dbReference type="InterPro" id="IPR027417">
    <property type="entry name" value="P-loop_NTPase"/>
</dbReference>
<name>W4M6U4_9BACT</name>
<evidence type="ECO:0000313" key="2">
    <source>
        <dbReference type="EMBL" id="ETX05337.1"/>
    </source>
</evidence>
<dbReference type="PANTHER" id="PTHR43566">
    <property type="entry name" value="CONSERVED PROTEIN"/>
    <property type="match status" value="1"/>
</dbReference>
<gene>
    <name evidence="2" type="ORF">ETSY2_23565</name>
</gene>
<evidence type="ECO:0000313" key="3">
    <source>
        <dbReference type="Proteomes" id="UP000019140"/>
    </source>
</evidence>
<dbReference type="AlphaFoldDB" id="W4M6U4"/>
<dbReference type="Proteomes" id="UP000019140">
    <property type="component" value="Unassembled WGS sequence"/>
</dbReference>
<dbReference type="EMBL" id="AZHX01000976">
    <property type="protein sequence ID" value="ETX05337.1"/>
    <property type="molecule type" value="Genomic_DNA"/>
</dbReference>
<comment type="caution">
    <text evidence="2">The sequence shown here is derived from an EMBL/GenBank/DDBJ whole genome shotgun (WGS) entry which is preliminary data.</text>
</comment>